<dbReference type="GO" id="GO:0022857">
    <property type="term" value="F:transmembrane transporter activity"/>
    <property type="evidence" value="ECO:0007669"/>
    <property type="project" value="TreeGrafter"/>
</dbReference>
<dbReference type="GO" id="GO:0005524">
    <property type="term" value="F:ATP binding"/>
    <property type="evidence" value="ECO:0007669"/>
    <property type="project" value="UniProtKB-KW"/>
</dbReference>
<dbReference type="SMART" id="SM00382">
    <property type="entry name" value="AAA"/>
    <property type="match status" value="1"/>
</dbReference>
<comment type="caution">
    <text evidence="5">The sequence shown here is derived from an EMBL/GenBank/DDBJ whole genome shotgun (WGS) entry which is preliminary data.</text>
</comment>
<dbReference type="PROSITE" id="PS00211">
    <property type="entry name" value="ABC_TRANSPORTER_1"/>
    <property type="match status" value="1"/>
</dbReference>
<accession>A0A398CMT2</accession>
<dbReference type="RefSeq" id="WP_119149261.1">
    <property type="nucleotide sequence ID" value="NZ_JBHSOV010000021.1"/>
</dbReference>
<protein>
    <submittedName>
        <fullName evidence="5">ABC transporter ATP-binding protein</fullName>
    </submittedName>
</protein>
<dbReference type="OrthoDB" id="9791546at2"/>
<evidence type="ECO:0000256" key="3">
    <source>
        <dbReference type="ARBA" id="ARBA00022840"/>
    </source>
</evidence>
<dbReference type="InterPro" id="IPR003439">
    <property type="entry name" value="ABC_transporter-like_ATP-bd"/>
</dbReference>
<dbReference type="Pfam" id="PF00005">
    <property type="entry name" value="ABC_tran"/>
    <property type="match status" value="1"/>
</dbReference>
<keyword evidence="3 5" id="KW-0067">ATP-binding</keyword>
<evidence type="ECO:0000256" key="1">
    <source>
        <dbReference type="ARBA" id="ARBA00022448"/>
    </source>
</evidence>
<organism evidence="5 6">
    <name type="scientific">Cohnella faecalis</name>
    <dbReference type="NCBI Taxonomy" id="2315694"/>
    <lineage>
        <taxon>Bacteria</taxon>
        <taxon>Bacillati</taxon>
        <taxon>Bacillota</taxon>
        <taxon>Bacilli</taxon>
        <taxon>Bacillales</taxon>
        <taxon>Paenibacillaceae</taxon>
        <taxon>Cohnella</taxon>
    </lineage>
</organism>
<gene>
    <name evidence="5" type="ORF">D3H35_10940</name>
</gene>
<dbReference type="Proteomes" id="UP000266340">
    <property type="component" value="Unassembled WGS sequence"/>
</dbReference>
<dbReference type="GO" id="GO:0016887">
    <property type="term" value="F:ATP hydrolysis activity"/>
    <property type="evidence" value="ECO:0007669"/>
    <property type="project" value="InterPro"/>
</dbReference>
<feature type="domain" description="ABC transporter" evidence="4">
    <location>
        <begin position="2"/>
        <end position="225"/>
    </location>
</feature>
<name>A0A398CMT2_9BACL</name>
<keyword evidence="6" id="KW-1185">Reference proteome</keyword>
<proteinExistence type="predicted"/>
<dbReference type="InterPro" id="IPR003593">
    <property type="entry name" value="AAA+_ATPase"/>
</dbReference>
<keyword evidence="1" id="KW-0813">Transport</keyword>
<reference evidence="5 6" key="1">
    <citation type="submission" date="2018-09" db="EMBL/GenBank/DDBJ databases">
        <title>Cohnella cavernae sp. nov., isolated from a karst cave.</title>
        <authorList>
            <person name="Zhu H."/>
        </authorList>
    </citation>
    <scope>NUCLEOTIDE SEQUENCE [LARGE SCALE GENOMIC DNA]</scope>
    <source>
        <strain evidence="5 6">K2E09-144</strain>
    </source>
</reference>
<evidence type="ECO:0000259" key="4">
    <source>
        <dbReference type="PROSITE" id="PS50893"/>
    </source>
</evidence>
<keyword evidence="2" id="KW-0547">Nucleotide-binding</keyword>
<dbReference type="InterPro" id="IPR015854">
    <property type="entry name" value="ABC_transpr_LolD-like"/>
</dbReference>
<dbReference type="CDD" id="cd03255">
    <property type="entry name" value="ABC_MJ0796_LolCDE_FtsE"/>
    <property type="match status" value="1"/>
</dbReference>
<evidence type="ECO:0000313" key="5">
    <source>
        <dbReference type="EMBL" id="RIE03550.1"/>
    </source>
</evidence>
<dbReference type="PANTHER" id="PTHR24220">
    <property type="entry name" value="IMPORT ATP-BINDING PROTEIN"/>
    <property type="match status" value="1"/>
</dbReference>
<dbReference type="InterPro" id="IPR017911">
    <property type="entry name" value="MacB-like_ATP-bd"/>
</dbReference>
<dbReference type="PANTHER" id="PTHR24220:SF659">
    <property type="entry name" value="TRANSPORTER, PUTATIVE-RELATED"/>
    <property type="match status" value="1"/>
</dbReference>
<evidence type="ECO:0000256" key="2">
    <source>
        <dbReference type="ARBA" id="ARBA00022741"/>
    </source>
</evidence>
<dbReference type="EMBL" id="QXJM01000036">
    <property type="protein sequence ID" value="RIE03550.1"/>
    <property type="molecule type" value="Genomic_DNA"/>
</dbReference>
<dbReference type="InterPro" id="IPR027417">
    <property type="entry name" value="P-loop_NTPase"/>
</dbReference>
<evidence type="ECO:0000313" key="6">
    <source>
        <dbReference type="Proteomes" id="UP000266340"/>
    </source>
</evidence>
<sequence length="225" mass="24424">MLQLENVVKSYTVEGKRQVRVLDIRSFGMAAGEKAALVGPSGSGKSTLLHLLSGIIRPTEGTIRLLDRRLETLAEAELDRFRACHIGYVFQSFNLLPGFTAIENVLAAMQFGSSALTGKEKKERAAELLDQVGLGHRLRHRPAQLSQGEQQRVSIARALANRPALVLADEPTASLDAANAGNVFELLANACKEEGAALLLCTHDSELAGRMDRIVRIRELSREGA</sequence>
<dbReference type="PROSITE" id="PS50893">
    <property type="entry name" value="ABC_TRANSPORTER_2"/>
    <property type="match status" value="1"/>
</dbReference>
<dbReference type="GO" id="GO:0005886">
    <property type="term" value="C:plasma membrane"/>
    <property type="evidence" value="ECO:0007669"/>
    <property type="project" value="TreeGrafter"/>
</dbReference>
<dbReference type="Gene3D" id="3.40.50.300">
    <property type="entry name" value="P-loop containing nucleotide triphosphate hydrolases"/>
    <property type="match status" value="1"/>
</dbReference>
<dbReference type="AlphaFoldDB" id="A0A398CMT2"/>
<dbReference type="InterPro" id="IPR017871">
    <property type="entry name" value="ABC_transporter-like_CS"/>
</dbReference>
<dbReference type="SUPFAM" id="SSF52540">
    <property type="entry name" value="P-loop containing nucleoside triphosphate hydrolases"/>
    <property type="match status" value="1"/>
</dbReference>